<proteinExistence type="inferred from homology"/>
<feature type="transmembrane region" description="Helical" evidence="7">
    <location>
        <begin position="74"/>
        <end position="94"/>
    </location>
</feature>
<comment type="subcellular location">
    <subcellularLocation>
        <location evidence="1">Membrane</location>
        <topology evidence="1">Multi-pass membrane protein</topology>
    </subcellularLocation>
</comment>
<dbReference type="GO" id="GO:0046839">
    <property type="term" value="P:phospholipid dephosphorylation"/>
    <property type="evidence" value="ECO:0007669"/>
    <property type="project" value="TreeGrafter"/>
</dbReference>
<dbReference type="Gene3D" id="1.20.144.10">
    <property type="entry name" value="Phosphatidic acid phosphatase type 2/haloperoxidase"/>
    <property type="match status" value="1"/>
</dbReference>
<dbReference type="PANTHER" id="PTHR10165">
    <property type="entry name" value="LIPID PHOSPHATE PHOSPHATASE"/>
    <property type="match status" value="1"/>
</dbReference>
<evidence type="ECO:0000256" key="5">
    <source>
        <dbReference type="ARBA" id="ARBA00023136"/>
    </source>
</evidence>
<evidence type="ECO:0000256" key="2">
    <source>
        <dbReference type="ARBA" id="ARBA00008816"/>
    </source>
</evidence>
<dbReference type="SUPFAM" id="SSF48317">
    <property type="entry name" value="Acid phosphatase/Vanadium-dependent haloperoxidase"/>
    <property type="match status" value="1"/>
</dbReference>
<evidence type="ECO:0000313" key="10">
    <source>
        <dbReference type="Proteomes" id="UP000604046"/>
    </source>
</evidence>
<dbReference type="PANTHER" id="PTHR10165:SF35">
    <property type="entry name" value="RE23632P"/>
    <property type="match status" value="1"/>
</dbReference>
<feature type="domain" description="Phosphatidic acid phosphatase type 2/haloperoxidase" evidence="8">
    <location>
        <begin position="104"/>
        <end position="243"/>
    </location>
</feature>
<dbReference type="GO" id="GO:0006644">
    <property type="term" value="P:phospholipid metabolic process"/>
    <property type="evidence" value="ECO:0007669"/>
    <property type="project" value="InterPro"/>
</dbReference>
<comment type="caution">
    <text evidence="9">The sequence shown here is derived from an EMBL/GenBank/DDBJ whole genome shotgun (WGS) entry which is preliminary data.</text>
</comment>
<name>A0A812VGU8_9DINO</name>
<reference evidence="9" key="1">
    <citation type="submission" date="2021-02" db="EMBL/GenBank/DDBJ databases">
        <authorList>
            <person name="Dougan E. K."/>
            <person name="Rhodes N."/>
            <person name="Thang M."/>
            <person name="Chan C."/>
        </authorList>
    </citation>
    <scope>NUCLEOTIDE SEQUENCE</scope>
</reference>
<evidence type="ECO:0000259" key="8">
    <source>
        <dbReference type="SMART" id="SM00014"/>
    </source>
</evidence>
<dbReference type="Pfam" id="PF01569">
    <property type="entry name" value="PAP2"/>
    <property type="match status" value="1"/>
</dbReference>
<dbReference type="AlphaFoldDB" id="A0A812VGU8"/>
<evidence type="ECO:0000256" key="3">
    <source>
        <dbReference type="ARBA" id="ARBA00022692"/>
    </source>
</evidence>
<comment type="similarity">
    <text evidence="2">Belongs to the PA-phosphatase related phosphoesterase family.</text>
</comment>
<organism evidence="9 10">
    <name type="scientific">Symbiodinium natans</name>
    <dbReference type="NCBI Taxonomy" id="878477"/>
    <lineage>
        <taxon>Eukaryota</taxon>
        <taxon>Sar</taxon>
        <taxon>Alveolata</taxon>
        <taxon>Dinophyceae</taxon>
        <taxon>Suessiales</taxon>
        <taxon>Symbiodiniaceae</taxon>
        <taxon>Symbiodinium</taxon>
    </lineage>
</organism>
<keyword evidence="4 7" id="KW-1133">Transmembrane helix</keyword>
<keyword evidence="10" id="KW-1185">Reference proteome</keyword>
<evidence type="ECO:0000256" key="6">
    <source>
        <dbReference type="SAM" id="MobiDB-lite"/>
    </source>
</evidence>
<feature type="transmembrane region" description="Helical" evidence="7">
    <location>
        <begin position="106"/>
        <end position="125"/>
    </location>
</feature>
<accession>A0A812VGU8</accession>
<evidence type="ECO:0000256" key="7">
    <source>
        <dbReference type="SAM" id="Phobius"/>
    </source>
</evidence>
<feature type="transmembrane region" description="Helical" evidence="7">
    <location>
        <begin position="226"/>
        <end position="244"/>
    </location>
</feature>
<feature type="transmembrane region" description="Helical" evidence="7">
    <location>
        <begin position="197"/>
        <end position="214"/>
    </location>
</feature>
<feature type="region of interest" description="Disordered" evidence="6">
    <location>
        <begin position="258"/>
        <end position="277"/>
    </location>
</feature>
<feature type="transmembrane region" description="Helical" evidence="7">
    <location>
        <begin position="12"/>
        <end position="31"/>
    </location>
</feature>
<evidence type="ECO:0000256" key="4">
    <source>
        <dbReference type="ARBA" id="ARBA00022989"/>
    </source>
</evidence>
<dbReference type="InterPro" id="IPR000326">
    <property type="entry name" value="PAP2/HPO"/>
</dbReference>
<dbReference type="SMART" id="SM00014">
    <property type="entry name" value="acidPPc"/>
    <property type="match status" value="1"/>
</dbReference>
<protein>
    <submittedName>
        <fullName evidence="9">Plpp5 protein</fullName>
    </submittedName>
</protein>
<dbReference type="OrthoDB" id="46056at2759"/>
<dbReference type="GO" id="GO:0008195">
    <property type="term" value="F:phosphatidate phosphatase activity"/>
    <property type="evidence" value="ECO:0007669"/>
    <property type="project" value="TreeGrafter"/>
</dbReference>
<gene>
    <name evidence="9" type="primary">plpp5</name>
    <name evidence="9" type="ORF">SNAT2548_LOCUS35067</name>
</gene>
<dbReference type="InterPro" id="IPR036938">
    <property type="entry name" value="PAP2/HPO_sf"/>
</dbReference>
<sequence>MPFENRIVCGRDTLVIAVFLVFCLLLELPLVHPHDRPIPMQIVTLSNGTSVVVKELLLDHEYIPDHKQLCPSSLLIGLCLLVPLGVLGVATYLAPKPGEAASFLRGFMLTMACTVALTDLMKNYIGYLRPFIYGACGFDPVTRKCTHPAADAHKSFPSGHSSLSFCSMLFTSLFLLRKVAAQPVKISSCLGMQDFTNVALLLALSPLLLAFWIASSRVRDNAHHPADVVFGSFIGSGWAIFWYARYFGPIQKGEEMSVVSSSDPPHRDDDAVLMVPP</sequence>
<evidence type="ECO:0000313" key="9">
    <source>
        <dbReference type="EMBL" id="CAE7616865.1"/>
    </source>
</evidence>
<dbReference type="EMBL" id="CAJNDS010002845">
    <property type="protein sequence ID" value="CAE7616865.1"/>
    <property type="molecule type" value="Genomic_DNA"/>
</dbReference>
<feature type="transmembrane region" description="Helical" evidence="7">
    <location>
        <begin position="158"/>
        <end position="176"/>
    </location>
</feature>
<keyword evidence="5 7" id="KW-0472">Membrane</keyword>
<dbReference type="GO" id="GO:0016020">
    <property type="term" value="C:membrane"/>
    <property type="evidence" value="ECO:0007669"/>
    <property type="project" value="UniProtKB-SubCell"/>
</dbReference>
<dbReference type="InterPro" id="IPR043216">
    <property type="entry name" value="PAP-like"/>
</dbReference>
<dbReference type="Proteomes" id="UP000604046">
    <property type="component" value="Unassembled WGS sequence"/>
</dbReference>
<keyword evidence="3 7" id="KW-0812">Transmembrane</keyword>
<evidence type="ECO:0000256" key="1">
    <source>
        <dbReference type="ARBA" id="ARBA00004141"/>
    </source>
</evidence>